<protein>
    <submittedName>
        <fullName evidence="1">Uncharacterized protein</fullName>
    </submittedName>
</protein>
<keyword evidence="2" id="KW-1185">Reference proteome</keyword>
<reference evidence="2" key="1">
    <citation type="submission" date="2016-11" db="EMBL/GenBank/DDBJ databases">
        <authorList>
            <person name="Varghese N."/>
            <person name="Submissions S."/>
        </authorList>
    </citation>
    <scope>NUCLEOTIDE SEQUENCE [LARGE SCALE GENOMIC DNA]</scope>
    <source>
        <strain evidence="2">DSM 26134</strain>
    </source>
</reference>
<dbReference type="AlphaFoldDB" id="A0A1M6VJQ5"/>
<name>A0A1M6VJQ5_REIAG</name>
<organism evidence="1 2">
    <name type="scientific">Reichenbachiella agariperforans</name>
    <dbReference type="NCBI Taxonomy" id="156994"/>
    <lineage>
        <taxon>Bacteria</taxon>
        <taxon>Pseudomonadati</taxon>
        <taxon>Bacteroidota</taxon>
        <taxon>Cytophagia</taxon>
        <taxon>Cytophagales</taxon>
        <taxon>Reichenbachiellaceae</taxon>
        <taxon>Reichenbachiella</taxon>
    </lineage>
</organism>
<gene>
    <name evidence="1" type="ORF">SAMN04488028_10976</name>
</gene>
<evidence type="ECO:0000313" key="2">
    <source>
        <dbReference type="Proteomes" id="UP000184474"/>
    </source>
</evidence>
<accession>A0A1M6VJQ5</accession>
<dbReference type="RefSeq" id="WP_170863842.1">
    <property type="nucleotide sequence ID" value="NZ_FRAA01000009.1"/>
</dbReference>
<sequence length="50" mass="6144">MTTNHRYDFVDINNARLKAKYFIAIIQIKIDLRIRIEISQMRQEHFRLPI</sequence>
<evidence type="ECO:0000313" key="1">
    <source>
        <dbReference type="EMBL" id="SHK81584.1"/>
    </source>
</evidence>
<dbReference type="EMBL" id="FRAA01000009">
    <property type="protein sequence ID" value="SHK81584.1"/>
    <property type="molecule type" value="Genomic_DNA"/>
</dbReference>
<proteinExistence type="predicted"/>
<dbReference type="Proteomes" id="UP000184474">
    <property type="component" value="Unassembled WGS sequence"/>
</dbReference>